<organism evidence="2 3">
    <name type="scientific">Roseofilum reptotaenium AO1-A</name>
    <dbReference type="NCBI Taxonomy" id="1925591"/>
    <lineage>
        <taxon>Bacteria</taxon>
        <taxon>Bacillati</taxon>
        <taxon>Cyanobacteriota</taxon>
        <taxon>Cyanophyceae</taxon>
        <taxon>Desertifilales</taxon>
        <taxon>Desertifilaceae</taxon>
        <taxon>Roseofilum</taxon>
    </lineage>
</organism>
<evidence type="ECO:0000313" key="2">
    <source>
        <dbReference type="EMBL" id="OJJ26351.1"/>
    </source>
</evidence>
<keyword evidence="3" id="KW-1185">Reference proteome</keyword>
<protein>
    <submittedName>
        <fullName evidence="2">Uncharacterized protein</fullName>
    </submittedName>
</protein>
<evidence type="ECO:0000256" key="1">
    <source>
        <dbReference type="SAM" id="Coils"/>
    </source>
</evidence>
<dbReference type="STRING" id="1925591.BI308_06995"/>
<proteinExistence type="predicted"/>
<comment type="caution">
    <text evidence="2">The sequence shown here is derived from an EMBL/GenBank/DDBJ whole genome shotgun (WGS) entry which is preliminary data.</text>
</comment>
<feature type="coiled-coil region" evidence="1">
    <location>
        <begin position="91"/>
        <end position="118"/>
    </location>
</feature>
<sequence length="131" mass="14719">MVLLAIAWLIKARAEAGTYRASKKRMVSLAEYTVRHWKNIAEELKAVDSDKFDPIQDGQVTGLFSQALGNEPVQVLTAADWLVLLQEVRGKARLELSLNVLEELARNLHEKFAFALREVLKKVSGSVVIFQ</sequence>
<name>A0A1L9QUK0_9CYAN</name>
<accession>A0A1L9QUK0</accession>
<dbReference type="AlphaFoldDB" id="A0A1L9QUK0"/>
<evidence type="ECO:0000313" key="3">
    <source>
        <dbReference type="Proteomes" id="UP000183940"/>
    </source>
</evidence>
<dbReference type="Proteomes" id="UP000183940">
    <property type="component" value="Unassembled WGS sequence"/>
</dbReference>
<keyword evidence="1" id="KW-0175">Coiled coil</keyword>
<gene>
    <name evidence="2" type="ORF">BI308_06995</name>
</gene>
<dbReference type="EMBL" id="MLAW01000008">
    <property type="protein sequence ID" value="OJJ26351.1"/>
    <property type="molecule type" value="Genomic_DNA"/>
</dbReference>
<reference evidence="2" key="1">
    <citation type="submission" date="2016-10" db="EMBL/GenBank/DDBJ databases">
        <title>CRISPR-Cas defence system in Roseofilum reptotaenium: evidence of a bacteriophage-cyanobacterium arms race in the coral black band disease.</title>
        <authorList>
            <person name="Buerger P."/>
            <person name="Wood-Charlson E.M."/>
            <person name="Weynberg K.D."/>
            <person name="Willis B."/>
            <person name="Van Oppen M.J."/>
        </authorList>
    </citation>
    <scope>NUCLEOTIDE SEQUENCE [LARGE SCALE GENOMIC DNA]</scope>
    <source>
        <strain evidence="2">AO1-A</strain>
    </source>
</reference>